<feature type="transmembrane region" description="Helical" evidence="1">
    <location>
        <begin position="83"/>
        <end position="101"/>
    </location>
</feature>
<proteinExistence type="predicted"/>
<keyword evidence="1" id="KW-1133">Transmembrane helix</keyword>
<keyword evidence="3" id="KW-1185">Reference proteome</keyword>
<dbReference type="EMBL" id="BPLR01008434">
    <property type="protein sequence ID" value="GIY24638.1"/>
    <property type="molecule type" value="Genomic_DNA"/>
</dbReference>
<evidence type="ECO:0008006" key="4">
    <source>
        <dbReference type="Google" id="ProtNLM"/>
    </source>
</evidence>
<name>A0AAV4RQW0_CAEEX</name>
<evidence type="ECO:0000313" key="2">
    <source>
        <dbReference type="EMBL" id="GIY24638.1"/>
    </source>
</evidence>
<gene>
    <name evidence="2" type="ORF">CEXT_248761</name>
</gene>
<dbReference type="AlphaFoldDB" id="A0AAV4RQW0"/>
<protein>
    <recommendedName>
        <fullName evidence="4">Transmembrane protein</fullName>
    </recommendedName>
</protein>
<keyword evidence="1" id="KW-0472">Membrane</keyword>
<sequence length="116" mass="13356">MKATTTSQKGTSNSPVPFQLSVTPSEVNVLSQNRSQDITFPVFPIFSRYFFPIFLLLLLLPSRTHAFVFSKKSFAVLYKQRRTYFYAIFLTATMVFLKKPMERRLAVEMSNAEGRS</sequence>
<reference evidence="2 3" key="1">
    <citation type="submission" date="2021-06" db="EMBL/GenBank/DDBJ databases">
        <title>Caerostris extrusa draft genome.</title>
        <authorList>
            <person name="Kono N."/>
            <person name="Arakawa K."/>
        </authorList>
    </citation>
    <scope>NUCLEOTIDE SEQUENCE [LARGE SCALE GENOMIC DNA]</scope>
</reference>
<evidence type="ECO:0000313" key="3">
    <source>
        <dbReference type="Proteomes" id="UP001054945"/>
    </source>
</evidence>
<comment type="caution">
    <text evidence="2">The sequence shown here is derived from an EMBL/GenBank/DDBJ whole genome shotgun (WGS) entry which is preliminary data.</text>
</comment>
<accession>A0AAV4RQW0</accession>
<evidence type="ECO:0000256" key="1">
    <source>
        <dbReference type="SAM" id="Phobius"/>
    </source>
</evidence>
<organism evidence="2 3">
    <name type="scientific">Caerostris extrusa</name>
    <name type="common">Bark spider</name>
    <name type="synonym">Caerostris bankana</name>
    <dbReference type="NCBI Taxonomy" id="172846"/>
    <lineage>
        <taxon>Eukaryota</taxon>
        <taxon>Metazoa</taxon>
        <taxon>Ecdysozoa</taxon>
        <taxon>Arthropoda</taxon>
        <taxon>Chelicerata</taxon>
        <taxon>Arachnida</taxon>
        <taxon>Araneae</taxon>
        <taxon>Araneomorphae</taxon>
        <taxon>Entelegynae</taxon>
        <taxon>Araneoidea</taxon>
        <taxon>Araneidae</taxon>
        <taxon>Caerostris</taxon>
    </lineage>
</organism>
<feature type="transmembrane region" description="Helical" evidence="1">
    <location>
        <begin position="38"/>
        <end position="62"/>
    </location>
</feature>
<dbReference type="Proteomes" id="UP001054945">
    <property type="component" value="Unassembled WGS sequence"/>
</dbReference>
<keyword evidence="1" id="KW-0812">Transmembrane</keyword>